<dbReference type="GeneID" id="301812229"/>
<evidence type="ECO:0000256" key="12">
    <source>
        <dbReference type="ARBA" id="ARBA00034617"/>
    </source>
</evidence>
<evidence type="ECO:0000256" key="9">
    <source>
        <dbReference type="ARBA" id="ARBA00023125"/>
    </source>
</evidence>
<reference evidence="18" key="1">
    <citation type="submission" date="2022-02" db="EMBL/GenBank/DDBJ databases">
        <title>Corynebacterium sp. from urogenital microbiome.</title>
        <authorList>
            <person name="Cappelli E.A."/>
            <person name="Ribeiro T.G."/>
            <person name="Peixe L."/>
        </authorList>
    </citation>
    <scope>NUCLEOTIDE SEQUENCE</scope>
    <source>
        <strain evidence="18">C9Ua_112</strain>
    </source>
</reference>
<comment type="catalytic activity">
    <reaction evidence="12">
        <text>Couples ATP hydrolysis with the unwinding of duplex DNA by translocating in the 3'-5' direction.</text>
        <dbReference type="EC" id="5.6.2.4"/>
    </reaction>
</comment>
<name>A0A9X3RPN1_9CORY</name>
<evidence type="ECO:0000256" key="4">
    <source>
        <dbReference type="ARBA" id="ARBA00022763"/>
    </source>
</evidence>
<evidence type="ECO:0000256" key="5">
    <source>
        <dbReference type="ARBA" id="ARBA00022801"/>
    </source>
</evidence>
<dbReference type="GO" id="GO:0043138">
    <property type="term" value="F:3'-5' DNA helicase activity"/>
    <property type="evidence" value="ECO:0007669"/>
    <property type="project" value="UniProtKB-EC"/>
</dbReference>
<dbReference type="RefSeq" id="WP_269954541.1">
    <property type="nucleotide sequence ID" value="NZ_JAKMUV010000001.1"/>
</dbReference>
<organism evidence="18 19">
    <name type="scientific">Corynebacterium macclintockiae</name>
    <dbReference type="NCBI Taxonomy" id="2913501"/>
    <lineage>
        <taxon>Bacteria</taxon>
        <taxon>Bacillati</taxon>
        <taxon>Actinomycetota</taxon>
        <taxon>Actinomycetes</taxon>
        <taxon>Mycobacteriales</taxon>
        <taxon>Corynebacteriaceae</taxon>
        <taxon>Corynebacterium</taxon>
    </lineage>
</organism>
<keyword evidence="8 15" id="KW-0067">ATP-binding</keyword>
<dbReference type="Gene3D" id="1.10.486.10">
    <property type="entry name" value="PCRA, domain 4"/>
    <property type="match status" value="1"/>
</dbReference>
<dbReference type="AlphaFoldDB" id="A0A9X3RPN1"/>
<proteinExistence type="inferred from homology"/>
<keyword evidence="6 15" id="KW-0347">Helicase</keyword>
<evidence type="ECO:0000256" key="14">
    <source>
        <dbReference type="ARBA" id="ARBA00048988"/>
    </source>
</evidence>
<keyword evidence="5 15" id="KW-0378">Hydrolase</keyword>
<evidence type="ECO:0000256" key="7">
    <source>
        <dbReference type="ARBA" id="ARBA00022839"/>
    </source>
</evidence>
<comment type="caution">
    <text evidence="18">The sequence shown here is derived from an EMBL/GenBank/DDBJ whole genome shotgun (WGS) entry which is preliminary data.</text>
</comment>
<dbReference type="GO" id="GO:0000725">
    <property type="term" value="P:recombinational repair"/>
    <property type="evidence" value="ECO:0007669"/>
    <property type="project" value="TreeGrafter"/>
</dbReference>
<keyword evidence="11" id="KW-0413">Isomerase</keyword>
<dbReference type="Pfam" id="PF13361">
    <property type="entry name" value="UvrD_C"/>
    <property type="match status" value="1"/>
</dbReference>
<evidence type="ECO:0000256" key="11">
    <source>
        <dbReference type="ARBA" id="ARBA00023235"/>
    </source>
</evidence>
<dbReference type="Pfam" id="PF12705">
    <property type="entry name" value="PDDEXK_1"/>
    <property type="match status" value="1"/>
</dbReference>
<evidence type="ECO:0000256" key="10">
    <source>
        <dbReference type="ARBA" id="ARBA00023204"/>
    </source>
</evidence>
<dbReference type="InterPro" id="IPR011604">
    <property type="entry name" value="PDDEXK-like_dom_sf"/>
</dbReference>
<feature type="domain" description="UvrD-like helicase C-terminal" evidence="17">
    <location>
        <begin position="350"/>
        <end position="678"/>
    </location>
</feature>
<dbReference type="Proteomes" id="UP001146505">
    <property type="component" value="Unassembled WGS sequence"/>
</dbReference>
<evidence type="ECO:0000259" key="16">
    <source>
        <dbReference type="PROSITE" id="PS51198"/>
    </source>
</evidence>
<sequence>MDRHNTDKSPQNTRDINRDLEKRLGASGQPQVRLGESASAFSATEHFDGLAGALVEGSAKVDYSKPYAILGGAGTGKTSLLIAAARDFLLQGGSASEIMLFAPSKEAATAVRASLYERVAGEGDYAASGTFVRSVHSWAFAFYRSVQALRGKKPPRLITGAEHDMQIREILRGTAQDGNRYWPDNVVPALDYAGFAQQLRDLLLRATERGLSAADLRELGVAHDRPMWEGAGHFLEEYQQVQRLSRTESLNASELLHATLGAFECPEGAQVVEQQRERVKLLLVDDAHNLDPASARLIQSFIAPGTRTLIAGDPDQCVFHFRGADEAFLDSYSQDPDHRVVLSASYRLTPPAAQSVNAVRRHLSAQPSRVVLRSAGAGETVGAAVAESMRADSVQVTIAPTETAERLKIVDVVRRAHVEDSVAWDDIAVIVRGTGSIARVRRSLMAYGVPVKVDPTSVVLAEQPLVRMLLLAAEASYRDLTVAEMSDLLEGSVGGADPVMVRRVHRAVALAIRSAQLAGQALRQHDNGAPFQAADYVTELLNRPEAPENQWVTSHCGPREQEVLQRVSTVLEAGRKALAGQQSVEMVLWKIWQATKLDMHLRAQALKGGSLGAQADADLDAVMSLFDIVGDFAERNPQAKVKSFIDNIRAQQVPTGGRDQRGVRAGAVEILPAHAAAGRQWKVAVVAGVQEGQWPTGPTVGGLFGQLELVDLLDRNIDPSVPVSRINDAIEEERRLFLLAISRATDTVHVTSVQNSGDEALVPSRFIAEMEVEPTELAATGDIEEASSQPPATSTTGALPRVLAIESLLAELRDAVTDENRPGHERRAAARNLAKMARAGVHGAAPEDWWGMAQPSSEERVLSGGKIRISPSKLESWNTCALRTFLESNGGVSESTEPMRVGIFIHAIAEQIVQGMELGEAQLAVKEILPHVLDGPGWKDTHTVQRWEGGVEKLHKFITGYRDQGFDLETERTLRAQVGQTEDGIEVTLSGRADLLVTNPEDGLTQVIDFKTGKKAVSEKAAEESSQLRAYQFLLTLTERPGGDGHKYQPGGAALVYPGTEGKRIAKPQAELTEEKLGDTHDMLMDIAPVTAGPTYLATINEECTNCAFTSICPAQPEGKQVV</sequence>
<protein>
    <recommendedName>
        <fullName evidence="13">DNA 3'-5' helicase</fullName>
        <ecNumber evidence="13">5.6.2.4</ecNumber>
    </recommendedName>
</protein>
<dbReference type="Gene3D" id="3.90.320.10">
    <property type="match status" value="1"/>
</dbReference>
<dbReference type="GO" id="GO:0005524">
    <property type="term" value="F:ATP binding"/>
    <property type="evidence" value="ECO:0007669"/>
    <property type="project" value="UniProtKB-UniRule"/>
</dbReference>
<evidence type="ECO:0000256" key="8">
    <source>
        <dbReference type="ARBA" id="ARBA00022840"/>
    </source>
</evidence>
<keyword evidence="7" id="KW-0269">Exonuclease</keyword>
<evidence type="ECO:0000256" key="1">
    <source>
        <dbReference type="ARBA" id="ARBA00009922"/>
    </source>
</evidence>
<dbReference type="GO" id="GO:0033202">
    <property type="term" value="C:DNA helicase complex"/>
    <property type="evidence" value="ECO:0007669"/>
    <property type="project" value="TreeGrafter"/>
</dbReference>
<keyword evidence="10" id="KW-0234">DNA repair</keyword>
<dbReference type="GO" id="GO:0003677">
    <property type="term" value="F:DNA binding"/>
    <property type="evidence" value="ECO:0007669"/>
    <property type="project" value="UniProtKB-KW"/>
</dbReference>
<dbReference type="PANTHER" id="PTHR11070:SF59">
    <property type="entry name" value="DNA 3'-5' HELICASE"/>
    <property type="match status" value="1"/>
</dbReference>
<dbReference type="EC" id="5.6.2.4" evidence="13"/>
<comment type="similarity">
    <text evidence="1">Belongs to the helicase family. UvrD subfamily.</text>
</comment>
<evidence type="ECO:0000256" key="3">
    <source>
        <dbReference type="ARBA" id="ARBA00022741"/>
    </source>
</evidence>
<gene>
    <name evidence="18" type="ORF">L8U58_01645</name>
</gene>
<feature type="domain" description="UvrD-like helicase ATP-binding" evidence="16">
    <location>
        <begin position="50"/>
        <end position="349"/>
    </location>
</feature>
<evidence type="ECO:0000313" key="19">
    <source>
        <dbReference type="Proteomes" id="UP001146505"/>
    </source>
</evidence>
<dbReference type="PANTHER" id="PTHR11070">
    <property type="entry name" value="UVRD / RECB / PCRA DNA HELICASE FAMILY MEMBER"/>
    <property type="match status" value="1"/>
</dbReference>
<dbReference type="Gene3D" id="3.40.50.300">
    <property type="entry name" value="P-loop containing nucleotide triphosphate hydrolases"/>
    <property type="match status" value="2"/>
</dbReference>
<keyword evidence="4" id="KW-0227">DNA damage</keyword>
<evidence type="ECO:0000256" key="2">
    <source>
        <dbReference type="ARBA" id="ARBA00022722"/>
    </source>
</evidence>
<dbReference type="InterPro" id="IPR038726">
    <property type="entry name" value="PDDEXK_AddAB-type"/>
</dbReference>
<dbReference type="PROSITE" id="PS51198">
    <property type="entry name" value="UVRD_HELICASE_ATP_BIND"/>
    <property type="match status" value="1"/>
</dbReference>
<dbReference type="Pfam" id="PF00580">
    <property type="entry name" value="UvrD-helicase"/>
    <property type="match status" value="1"/>
</dbReference>
<dbReference type="InterPro" id="IPR027417">
    <property type="entry name" value="P-loop_NTPase"/>
</dbReference>
<dbReference type="PROSITE" id="PS51217">
    <property type="entry name" value="UVRD_HELICASE_CTER"/>
    <property type="match status" value="1"/>
</dbReference>
<keyword evidence="9" id="KW-0238">DNA-binding</keyword>
<accession>A0A9X3RPN1</accession>
<keyword evidence="3 15" id="KW-0547">Nucleotide-binding</keyword>
<evidence type="ECO:0000313" key="18">
    <source>
        <dbReference type="EMBL" id="MCZ9304249.1"/>
    </source>
</evidence>
<dbReference type="InterPro" id="IPR013986">
    <property type="entry name" value="DExx_box_DNA_helicase_dom_sf"/>
</dbReference>
<evidence type="ECO:0000256" key="13">
    <source>
        <dbReference type="ARBA" id="ARBA00034808"/>
    </source>
</evidence>
<dbReference type="InterPro" id="IPR014017">
    <property type="entry name" value="DNA_helicase_UvrD-like_C"/>
</dbReference>
<evidence type="ECO:0000256" key="6">
    <source>
        <dbReference type="ARBA" id="ARBA00022806"/>
    </source>
</evidence>
<keyword evidence="19" id="KW-1185">Reference proteome</keyword>
<dbReference type="SUPFAM" id="SSF52540">
    <property type="entry name" value="P-loop containing nucleoside triphosphate hydrolases"/>
    <property type="match status" value="1"/>
</dbReference>
<keyword evidence="2" id="KW-0540">Nuclease</keyword>
<dbReference type="GO" id="GO:0005829">
    <property type="term" value="C:cytosol"/>
    <property type="evidence" value="ECO:0007669"/>
    <property type="project" value="TreeGrafter"/>
</dbReference>
<evidence type="ECO:0000256" key="15">
    <source>
        <dbReference type="PROSITE-ProRule" id="PRU00560"/>
    </source>
</evidence>
<dbReference type="GO" id="GO:0004527">
    <property type="term" value="F:exonuclease activity"/>
    <property type="evidence" value="ECO:0007669"/>
    <property type="project" value="UniProtKB-KW"/>
</dbReference>
<dbReference type="EMBL" id="JAKMUV010000001">
    <property type="protein sequence ID" value="MCZ9304249.1"/>
    <property type="molecule type" value="Genomic_DNA"/>
</dbReference>
<comment type="catalytic activity">
    <reaction evidence="14">
        <text>ATP + H2O = ADP + phosphate + H(+)</text>
        <dbReference type="Rhea" id="RHEA:13065"/>
        <dbReference type="ChEBI" id="CHEBI:15377"/>
        <dbReference type="ChEBI" id="CHEBI:15378"/>
        <dbReference type="ChEBI" id="CHEBI:30616"/>
        <dbReference type="ChEBI" id="CHEBI:43474"/>
        <dbReference type="ChEBI" id="CHEBI:456216"/>
        <dbReference type="EC" id="5.6.2.4"/>
    </reaction>
</comment>
<dbReference type="Gene3D" id="1.10.10.160">
    <property type="match status" value="1"/>
</dbReference>
<dbReference type="InterPro" id="IPR000212">
    <property type="entry name" value="DNA_helicase_UvrD/REP"/>
</dbReference>
<evidence type="ECO:0000259" key="17">
    <source>
        <dbReference type="PROSITE" id="PS51217"/>
    </source>
</evidence>
<feature type="binding site" evidence="15">
    <location>
        <begin position="71"/>
        <end position="78"/>
    </location>
    <ligand>
        <name>ATP</name>
        <dbReference type="ChEBI" id="CHEBI:30616"/>
    </ligand>
</feature>
<dbReference type="InterPro" id="IPR014016">
    <property type="entry name" value="UvrD-like_ATP-bd"/>
</dbReference>